<dbReference type="PANTHER" id="PTHR18916:SF93">
    <property type="entry name" value="RESTIN HOMOLOG"/>
    <property type="match status" value="1"/>
</dbReference>
<feature type="region of interest" description="Disordered" evidence="8">
    <location>
        <begin position="519"/>
        <end position="539"/>
    </location>
</feature>
<dbReference type="InterPro" id="IPR032108">
    <property type="entry name" value="CLIP1_ZNF"/>
</dbReference>
<feature type="region of interest" description="Disordered" evidence="8">
    <location>
        <begin position="1"/>
        <end position="113"/>
    </location>
</feature>
<dbReference type="InterPro" id="IPR000938">
    <property type="entry name" value="CAP-Gly_domain"/>
</dbReference>
<feature type="compositionally biased region" description="Low complexity" evidence="8">
    <location>
        <begin position="140"/>
        <end position="151"/>
    </location>
</feature>
<keyword evidence="11" id="KW-1185">Reference proteome</keyword>
<keyword evidence="4" id="KW-0677">Repeat</keyword>
<dbReference type="OMA" id="KEHECAR"/>
<reference evidence="10 11" key="1">
    <citation type="journal article" date="2015" name="Nat. Commun.">
        <title>Lucilia cuprina genome unlocks parasitic fly biology to underpin future interventions.</title>
        <authorList>
            <person name="Anstead C.A."/>
            <person name="Korhonen P.K."/>
            <person name="Young N.D."/>
            <person name="Hall R.S."/>
            <person name="Jex A.R."/>
            <person name="Murali S.C."/>
            <person name="Hughes D.S."/>
            <person name="Lee S.F."/>
            <person name="Perry T."/>
            <person name="Stroehlein A.J."/>
            <person name="Ansell B.R."/>
            <person name="Breugelmans B."/>
            <person name="Hofmann A."/>
            <person name="Qu J."/>
            <person name="Dugan S."/>
            <person name="Lee S.L."/>
            <person name="Chao H."/>
            <person name="Dinh H."/>
            <person name="Han Y."/>
            <person name="Doddapaneni H.V."/>
            <person name="Worley K.C."/>
            <person name="Muzny D.M."/>
            <person name="Ioannidis P."/>
            <person name="Waterhouse R.M."/>
            <person name="Zdobnov E.M."/>
            <person name="James P.J."/>
            <person name="Bagnall N.H."/>
            <person name="Kotze A.C."/>
            <person name="Gibbs R.A."/>
            <person name="Richards S."/>
            <person name="Batterham P."/>
            <person name="Gasser R.B."/>
        </authorList>
    </citation>
    <scope>NUCLEOTIDE SEQUENCE [LARGE SCALE GENOMIC DNA]</scope>
    <source>
        <strain evidence="10 11">LS</strain>
        <tissue evidence="10">Full body</tissue>
    </source>
</reference>
<evidence type="ECO:0000313" key="11">
    <source>
        <dbReference type="Proteomes" id="UP000037069"/>
    </source>
</evidence>
<dbReference type="GO" id="GO:0005874">
    <property type="term" value="C:microtubule"/>
    <property type="evidence" value="ECO:0007669"/>
    <property type="project" value="UniProtKB-KW"/>
</dbReference>
<feature type="domain" description="CAP-Gly" evidence="9">
    <location>
        <begin position="322"/>
        <end position="364"/>
    </location>
</feature>
<sequence length="2059" mass="233541">KCKKERLKMSENNDKNNDAASAAVESSMLPPPVTPTSTQPPPTSNSSATTPASSVTGVPASRLKAPTNFGGSSSSVSKIGRPCSHATPKAGPPPRDTNSMSRESDDNLSSINSQYTDLYQETVKRFTRSSLSPEMDRFSPSRYSFKSSSPFANSDSSRRQSYDLYLEATGRRQSSDHGSILTHDTEQFIIGQRVWVGGIRPGQIAYIGETHFAPGEWAGVVLDDPSGKNDGCVAGKRYFQCEPKKGIFSRLTRLTLAPLSGAQTPTSPLSKFSPDRSRTVSPTASIRSSFLRSPGKNGLTVGDRVIVSSGFGSRPGILRYLGETQFASGNWCGIELDEASGKNDGSVDGVRYFECKPKFGVFVPIAKVSLSPSSKKSRLSRAGSRESLTSIGTMNSIATTNTSRLRLNAQQRKSSSFKPVAVTTPKSQFSMQDLLREKQQHIEQLMIERDLDREDSQNTALQFQKNINEVNIYSDITYPPPKPLSHTPLQATATTLLIQADRRRPFDLLSTSLQQPISKRSTLVERSKSRSPTPTANGTKKKVWFCDKQKLYFPNDSIYRVQKVLSDADRWARLIARRSFRLADLRREFRGWSGNHEKHCILHSLKTYIALLERQLSEERKKAEDLQFSIDEATFCGDELNAQTQVYKEKIHELETKIKDLTSGKITSEEISATASAEVDELKAKLSEQAQQFESQIAENQDELQRLQENIKYLKDQNETLQKELVAKDESLEKFSLSECGLENMRKELTFVKEEHEKERQQVQADFNTRLEEKSEEIKRLLEENATIKKSLATIETERTSLDDECRILREECKTRSSHVEDINNQLAKISAELAIKHAECVTLDEMVKAQQLGKAEEKTQLEEKIQEISKLKEEVVKLQETKKTLETNLNKAQEELLKLAELQSSFETKLQEALSQDQDKNAAMLVLEQSLKELRLDCEKVQNENQQLNDTIKSLQSELDNEKVSRETVSKTLSEKEISLTECTKNLEIAQETINKLKKELEETLKGQQQIINEKTNEILYLKEELGKLQDKTSALEGESSITVQQLSAKINELESQNKRLEEDLKNSKNTIEDQRQKSIQQDEVIASKMSELKSTTTALETTTKLLEKLKGEHETSLTKKQELEEEIKKIEEKNAQQQLDLGDLARKLESSNSKCNNLISQNEALQQEIIAARASSSTVHNEVKKLNEEIQNKQSEISNLASNHDKERIEMTGQLEELQQKLTNNIKDFNDLKEVVQKSKEEISQKVQQITELEEKTIKQELQLSDNQRQRENLQTKYDALVKQNESLQQDLTTLRTSSTDSNAELLKLSQEIANKQKAFEELLDKSSGERATLESQLQASQQRIDGMCSQVETLTNELKNVTEESFNRFELLKQEQEKSGKQELEMADLHRKLDSFVIKCDNLEEQNKALQNDLNILRQGSAGSNAEIVKLTEELTNKQKLLQQLTDKFNDERLSLESQLQELKQSIQSQQSEIEGLRNELKVVEDAKKQQMAEFDIAKKELVAKAEAEVNDLKAAESTKQQTIIESFEAQLKNSEQSKASLDEAISSLQKQIQLLQDELLKSQLDFKAKEAEMQKQIEAYRMEKEQLHTNLQKTQNEGSSALTNVQEENSRLLQNIEKLTQELKDKEDSFVRVHSEAEQLRIMQSNTKSELELQLQKLQNALALTNEDCEHKTKLIEEDKKKIVDLKAMLEALKLSNEQISATNAELAEALDILEQEKCETANIFELFEMESDQNMEKLVEKLSSLKAELATTQEQLRTKESQFEEQQKHISSTDSVLQNTQTALNDAQKTILELKTQLGQLQQANDELRGQHQESEEKLKQQEDIELQLAEYKKIVDEMDETSSEKSTQLEKLQKHIAQLQQEKSQLIENEKTLKIECTSIQRKLELMEMEKTKEIVGLKQRINDLQSISKLKQNGSAGDNSGFETLTADDSTAQINFLNSIIADMQKKNDTLKAKIEALEALPTDFTKPAAFELIAKRKPAPRVFCDICDEFDKHETEDCPLQASDDRDYSPPPTSEKNNNERKERKLPEPRKYCESCEVFGHEAGECDDECY</sequence>
<dbReference type="Gene3D" id="1.10.287.1490">
    <property type="match status" value="1"/>
</dbReference>
<dbReference type="STRING" id="7375.A0A0L0CPF6"/>
<accession>A0A0L0CPF6</accession>
<dbReference type="Gene3D" id="2.30.30.190">
    <property type="entry name" value="CAP Gly-rich-like domain"/>
    <property type="match status" value="2"/>
</dbReference>
<dbReference type="PANTHER" id="PTHR18916">
    <property type="entry name" value="DYNACTIN 1-RELATED MICROTUBULE-BINDING"/>
    <property type="match status" value="1"/>
</dbReference>
<evidence type="ECO:0000256" key="5">
    <source>
        <dbReference type="ARBA" id="ARBA00023054"/>
    </source>
</evidence>
<evidence type="ECO:0000256" key="8">
    <source>
        <dbReference type="SAM" id="MobiDB-lite"/>
    </source>
</evidence>
<feature type="compositionally biased region" description="Basic and acidic residues" evidence="8">
    <location>
        <begin position="7"/>
        <end position="17"/>
    </location>
</feature>
<dbReference type="PROSITE" id="PS50245">
    <property type="entry name" value="CAP_GLY_2"/>
    <property type="match status" value="2"/>
</dbReference>
<feature type="region of interest" description="Disordered" evidence="8">
    <location>
        <begin position="2005"/>
        <end position="2033"/>
    </location>
</feature>
<dbReference type="EMBL" id="JRES01000096">
    <property type="protein sequence ID" value="KNC34146.1"/>
    <property type="molecule type" value="Genomic_DNA"/>
</dbReference>
<evidence type="ECO:0000256" key="4">
    <source>
        <dbReference type="ARBA" id="ARBA00022737"/>
    </source>
</evidence>
<feature type="region of interest" description="Disordered" evidence="8">
    <location>
        <begin position="129"/>
        <end position="156"/>
    </location>
</feature>
<keyword evidence="5 7" id="KW-0175">Coiled coil</keyword>
<feature type="coiled-coil region" evidence="7">
    <location>
        <begin position="1108"/>
        <end position="1882"/>
    </location>
</feature>
<dbReference type="SUPFAM" id="SSF74924">
    <property type="entry name" value="Cap-Gly domain"/>
    <property type="match status" value="2"/>
</dbReference>
<feature type="non-terminal residue" evidence="10">
    <location>
        <position position="1"/>
    </location>
</feature>
<keyword evidence="3" id="KW-0493">Microtubule</keyword>
<feature type="coiled-coil region" evidence="7">
    <location>
        <begin position="855"/>
        <end position="1079"/>
    </location>
</feature>
<dbReference type="Pfam" id="PF16641">
    <property type="entry name" value="CLIP1_ZNF"/>
    <property type="match status" value="2"/>
</dbReference>
<feature type="compositionally biased region" description="Pro residues" evidence="8">
    <location>
        <begin position="29"/>
        <end position="43"/>
    </location>
</feature>
<evidence type="ECO:0000259" key="9">
    <source>
        <dbReference type="PROSITE" id="PS50245"/>
    </source>
</evidence>
<comment type="subcellular location">
    <subcellularLocation>
        <location evidence="1">Cytoplasm</location>
        <location evidence="1">Cytoskeleton</location>
    </subcellularLocation>
</comment>
<dbReference type="OrthoDB" id="2130750at2759"/>
<feature type="compositionally biased region" description="Polar residues" evidence="8">
    <location>
        <begin position="96"/>
        <end position="113"/>
    </location>
</feature>
<dbReference type="PROSITE" id="PS00845">
    <property type="entry name" value="CAP_GLY_1"/>
    <property type="match status" value="2"/>
</dbReference>
<evidence type="ECO:0000256" key="3">
    <source>
        <dbReference type="ARBA" id="ARBA00022701"/>
    </source>
</evidence>
<dbReference type="SMART" id="SM01052">
    <property type="entry name" value="CAP_GLY"/>
    <property type="match status" value="2"/>
</dbReference>
<feature type="compositionally biased region" description="Low complexity" evidence="8">
    <location>
        <begin position="44"/>
        <end position="56"/>
    </location>
</feature>
<dbReference type="InterPro" id="IPR036859">
    <property type="entry name" value="CAP-Gly_dom_sf"/>
</dbReference>
<comment type="caution">
    <text evidence="10">The sequence shown here is derived from an EMBL/GenBank/DDBJ whole genome shotgun (WGS) entry which is preliminary data.</text>
</comment>
<feature type="domain" description="CAP-Gly" evidence="9">
    <location>
        <begin position="208"/>
        <end position="250"/>
    </location>
</feature>
<protein>
    <submittedName>
        <fullName evidence="10">Restin-like protein</fullName>
    </submittedName>
</protein>
<keyword evidence="2" id="KW-0963">Cytoplasm</keyword>
<evidence type="ECO:0000313" key="10">
    <source>
        <dbReference type="EMBL" id="KNC34146.1"/>
    </source>
</evidence>
<evidence type="ECO:0000256" key="2">
    <source>
        <dbReference type="ARBA" id="ARBA00022490"/>
    </source>
</evidence>
<proteinExistence type="predicted"/>
<feature type="coiled-coil region" evidence="7">
    <location>
        <begin position="602"/>
        <end position="812"/>
    </location>
</feature>
<keyword evidence="6" id="KW-0206">Cytoskeleton</keyword>
<gene>
    <name evidence="10" type="ORF">FF38_08318</name>
</gene>
<name>A0A0L0CPF6_LUCCU</name>
<evidence type="ECO:0000256" key="7">
    <source>
        <dbReference type="SAM" id="Coils"/>
    </source>
</evidence>
<feature type="coiled-coil region" evidence="7">
    <location>
        <begin position="1941"/>
        <end position="1968"/>
    </location>
</feature>
<dbReference type="Proteomes" id="UP000037069">
    <property type="component" value="Unassembled WGS sequence"/>
</dbReference>
<organism evidence="10 11">
    <name type="scientific">Lucilia cuprina</name>
    <name type="common">Green bottle fly</name>
    <name type="synonym">Australian sheep blowfly</name>
    <dbReference type="NCBI Taxonomy" id="7375"/>
    <lineage>
        <taxon>Eukaryota</taxon>
        <taxon>Metazoa</taxon>
        <taxon>Ecdysozoa</taxon>
        <taxon>Arthropoda</taxon>
        <taxon>Hexapoda</taxon>
        <taxon>Insecta</taxon>
        <taxon>Pterygota</taxon>
        <taxon>Neoptera</taxon>
        <taxon>Endopterygota</taxon>
        <taxon>Diptera</taxon>
        <taxon>Brachycera</taxon>
        <taxon>Muscomorpha</taxon>
        <taxon>Oestroidea</taxon>
        <taxon>Calliphoridae</taxon>
        <taxon>Luciliinae</taxon>
        <taxon>Lucilia</taxon>
    </lineage>
</organism>
<dbReference type="Pfam" id="PF01302">
    <property type="entry name" value="CAP_GLY"/>
    <property type="match status" value="2"/>
</dbReference>
<evidence type="ECO:0000256" key="1">
    <source>
        <dbReference type="ARBA" id="ARBA00004245"/>
    </source>
</evidence>
<evidence type="ECO:0000256" key="6">
    <source>
        <dbReference type="ARBA" id="ARBA00023212"/>
    </source>
</evidence>